<keyword evidence="1" id="KW-1133">Transmembrane helix</keyword>
<evidence type="ECO:0000313" key="3">
    <source>
        <dbReference type="Proteomes" id="UP000307440"/>
    </source>
</evidence>
<protein>
    <recommendedName>
        <fullName evidence="4">Transmembrane protein</fullName>
    </recommendedName>
</protein>
<accession>A0A5C3KPV9</accession>
<name>A0A5C3KPV9_COPMA</name>
<feature type="transmembrane region" description="Helical" evidence="1">
    <location>
        <begin position="180"/>
        <end position="197"/>
    </location>
</feature>
<proteinExistence type="predicted"/>
<keyword evidence="1" id="KW-0472">Membrane</keyword>
<dbReference type="EMBL" id="ML210249">
    <property type="protein sequence ID" value="TFK22115.1"/>
    <property type="molecule type" value="Genomic_DNA"/>
</dbReference>
<gene>
    <name evidence="2" type="ORF">FA15DRAFT_657777</name>
</gene>
<reference evidence="2 3" key="1">
    <citation type="journal article" date="2019" name="Nat. Ecol. Evol.">
        <title>Megaphylogeny resolves global patterns of mushroom evolution.</title>
        <authorList>
            <person name="Varga T."/>
            <person name="Krizsan K."/>
            <person name="Foldi C."/>
            <person name="Dima B."/>
            <person name="Sanchez-Garcia M."/>
            <person name="Sanchez-Ramirez S."/>
            <person name="Szollosi G.J."/>
            <person name="Szarkandi J.G."/>
            <person name="Papp V."/>
            <person name="Albert L."/>
            <person name="Andreopoulos W."/>
            <person name="Angelini C."/>
            <person name="Antonin V."/>
            <person name="Barry K.W."/>
            <person name="Bougher N.L."/>
            <person name="Buchanan P."/>
            <person name="Buyck B."/>
            <person name="Bense V."/>
            <person name="Catcheside P."/>
            <person name="Chovatia M."/>
            <person name="Cooper J."/>
            <person name="Damon W."/>
            <person name="Desjardin D."/>
            <person name="Finy P."/>
            <person name="Geml J."/>
            <person name="Haridas S."/>
            <person name="Hughes K."/>
            <person name="Justo A."/>
            <person name="Karasinski D."/>
            <person name="Kautmanova I."/>
            <person name="Kiss B."/>
            <person name="Kocsube S."/>
            <person name="Kotiranta H."/>
            <person name="LaButti K.M."/>
            <person name="Lechner B.E."/>
            <person name="Liimatainen K."/>
            <person name="Lipzen A."/>
            <person name="Lukacs Z."/>
            <person name="Mihaltcheva S."/>
            <person name="Morgado L.N."/>
            <person name="Niskanen T."/>
            <person name="Noordeloos M.E."/>
            <person name="Ohm R.A."/>
            <person name="Ortiz-Santana B."/>
            <person name="Ovrebo C."/>
            <person name="Racz N."/>
            <person name="Riley R."/>
            <person name="Savchenko A."/>
            <person name="Shiryaev A."/>
            <person name="Soop K."/>
            <person name="Spirin V."/>
            <person name="Szebenyi C."/>
            <person name="Tomsovsky M."/>
            <person name="Tulloss R.E."/>
            <person name="Uehling J."/>
            <person name="Grigoriev I.V."/>
            <person name="Vagvolgyi C."/>
            <person name="Papp T."/>
            <person name="Martin F.M."/>
            <person name="Miettinen O."/>
            <person name="Hibbett D.S."/>
            <person name="Nagy L.G."/>
        </authorList>
    </citation>
    <scope>NUCLEOTIDE SEQUENCE [LARGE SCALE GENOMIC DNA]</scope>
    <source>
        <strain evidence="2 3">CBS 121175</strain>
    </source>
</reference>
<organism evidence="2 3">
    <name type="scientific">Coprinopsis marcescibilis</name>
    <name type="common">Agaric fungus</name>
    <name type="synonym">Psathyrella marcescibilis</name>
    <dbReference type="NCBI Taxonomy" id="230819"/>
    <lineage>
        <taxon>Eukaryota</taxon>
        <taxon>Fungi</taxon>
        <taxon>Dikarya</taxon>
        <taxon>Basidiomycota</taxon>
        <taxon>Agaricomycotina</taxon>
        <taxon>Agaricomycetes</taxon>
        <taxon>Agaricomycetidae</taxon>
        <taxon>Agaricales</taxon>
        <taxon>Agaricineae</taxon>
        <taxon>Psathyrellaceae</taxon>
        <taxon>Coprinopsis</taxon>
    </lineage>
</organism>
<keyword evidence="3" id="KW-1185">Reference proteome</keyword>
<evidence type="ECO:0000256" key="1">
    <source>
        <dbReference type="SAM" id="Phobius"/>
    </source>
</evidence>
<evidence type="ECO:0008006" key="4">
    <source>
        <dbReference type="Google" id="ProtNLM"/>
    </source>
</evidence>
<evidence type="ECO:0000313" key="2">
    <source>
        <dbReference type="EMBL" id="TFK22115.1"/>
    </source>
</evidence>
<keyword evidence="1" id="KW-0812">Transmembrane</keyword>
<dbReference type="Proteomes" id="UP000307440">
    <property type="component" value="Unassembled WGS sequence"/>
</dbReference>
<sequence length="235" mass="26481">MLPATVEAYIPFIQEQLRVFLDLRSFRDGKADRGSHQSLNINPTPEVTWEALGSLGVVERKKVKLERMKGTYPHKAKVISEPLVLVHSEIESNELLRPEDHYSRDIHPDCHSGTADSSTWSSSGDHGGTLSKDFHAFDRTCQQGDFGLPPRSSLLCSGGNMFSSFSKLSTSRKILKETQAWGFSGSFVAFGLTFYAAKQRISQKRKANMDYRMGGNRILEQRQLLSPNRIFQSRQ</sequence>
<dbReference type="AlphaFoldDB" id="A0A5C3KPV9"/>